<sequence>MMATRLALIYEKYWGGNMIRAAIVSTVDAENGFVRVTLPDQDDAVSGDLPVVTPAGWALYNGLPQVGEPVVCTFPTGKLREGFCLGAYWTAGKQPPGSDDQRGVWFEDGSFVYYDRASGTLQIKAVSNVHIDGNLIVTGSITRGGETI</sequence>
<accession>A0A329MHJ2</accession>
<proteinExistence type="predicted"/>
<dbReference type="Gene3D" id="2.40.50.230">
    <property type="entry name" value="Gp5 N-terminal domain"/>
    <property type="match status" value="1"/>
</dbReference>
<dbReference type="Gene3D" id="6.20.150.10">
    <property type="match status" value="1"/>
</dbReference>
<dbReference type="Proteomes" id="UP000250369">
    <property type="component" value="Unassembled WGS sequence"/>
</dbReference>
<dbReference type="EMBL" id="QMFB01000015">
    <property type="protein sequence ID" value="RAV18836.1"/>
    <property type="molecule type" value="Genomic_DNA"/>
</dbReference>
<dbReference type="InterPro" id="IPR037026">
    <property type="entry name" value="Vgr_OB-fold_dom_sf"/>
</dbReference>
<evidence type="ECO:0000313" key="2">
    <source>
        <dbReference type="Proteomes" id="UP000250369"/>
    </source>
</evidence>
<organism evidence="1 2">
    <name type="scientific">Paenibacillus contaminans</name>
    <dbReference type="NCBI Taxonomy" id="450362"/>
    <lineage>
        <taxon>Bacteria</taxon>
        <taxon>Bacillati</taxon>
        <taxon>Bacillota</taxon>
        <taxon>Bacilli</taxon>
        <taxon>Bacillales</taxon>
        <taxon>Paenibacillaceae</taxon>
        <taxon>Paenibacillus</taxon>
    </lineage>
</organism>
<evidence type="ECO:0000313" key="1">
    <source>
        <dbReference type="EMBL" id="RAV18836.1"/>
    </source>
</evidence>
<protein>
    <submittedName>
        <fullName evidence="1">Phage baseplate assembly protein V</fullName>
    </submittedName>
</protein>
<gene>
    <name evidence="1" type="ORF">DQG23_24205</name>
</gene>
<comment type="caution">
    <text evidence="1">The sequence shown here is derived from an EMBL/GenBank/DDBJ whole genome shotgun (WGS) entry which is preliminary data.</text>
</comment>
<keyword evidence="2" id="KW-1185">Reference proteome</keyword>
<name>A0A329MHJ2_9BACL</name>
<dbReference type="AlphaFoldDB" id="A0A329MHJ2"/>
<reference evidence="1 2" key="1">
    <citation type="journal article" date="2009" name="Int. J. Syst. Evol. Microbiol.">
        <title>Paenibacillus contaminans sp. nov., isolated from a contaminated laboratory plate.</title>
        <authorList>
            <person name="Chou J.H."/>
            <person name="Lee J.H."/>
            <person name="Lin M.C."/>
            <person name="Chang P.S."/>
            <person name="Arun A.B."/>
            <person name="Young C.C."/>
            <person name="Chen W.M."/>
        </authorList>
    </citation>
    <scope>NUCLEOTIDE SEQUENCE [LARGE SCALE GENOMIC DNA]</scope>
    <source>
        <strain evidence="1 2">CKOBP-6</strain>
    </source>
</reference>